<dbReference type="KEGG" id="nmv:NITMOv2_1185"/>
<proteinExistence type="predicted"/>
<dbReference type="PATRIC" id="fig|42253.5.peg.1170"/>
<organism evidence="2 3">
    <name type="scientific">Nitrospira moscoviensis</name>
    <dbReference type="NCBI Taxonomy" id="42253"/>
    <lineage>
        <taxon>Bacteria</taxon>
        <taxon>Pseudomonadati</taxon>
        <taxon>Nitrospirota</taxon>
        <taxon>Nitrospiria</taxon>
        <taxon>Nitrospirales</taxon>
        <taxon>Nitrospiraceae</taxon>
        <taxon>Nitrospira</taxon>
    </lineage>
</organism>
<sequence length="171" mass="18101">MPPHGHKKPAQSAAGTPERQYLLELADLLAKVLDTAVKIPGTSLYLGLDPLLGLIPGIGDAIANLIGAIILGLATRLGVPRIVVARMSLNLLINGAVGAVPIVGDLFSVWFRSHARNAVLLRQAALETERGTRWDWLYVIGIVGGTVLVLLLAIASVVWLVVALWAVVAQL</sequence>
<evidence type="ECO:0000256" key="1">
    <source>
        <dbReference type="SAM" id="Phobius"/>
    </source>
</evidence>
<accession>A0A0K2G9S6</accession>
<keyword evidence="1" id="KW-1133">Transmembrane helix</keyword>
<dbReference type="STRING" id="42253.NITMOv2_1185"/>
<feature type="transmembrane region" description="Helical" evidence="1">
    <location>
        <begin position="91"/>
        <end position="111"/>
    </location>
</feature>
<dbReference type="PANTHER" id="PTHR35519">
    <property type="entry name" value="MEMBRANE PROTEINS"/>
    <property type="match status" value="1"/>
</dbReference>
<feature type="transmembrane region" description="Helical" evidence="1">
    <location>
        <begin position="61"/>
        <end position="79"/>
    </location>
</feature>
<dbReference type="RefSeq" id="WP_053378929.1">
    <property type="nucleotide sequence ID" value="NZ_CP011801.1"/>
</dbReference>
<dbReference type="Pfam" id="PF13430">
    <property type="entry name" value="DUF4112"/>
    <property type="match status" value="1"/>
</dbReference>
<evidence type="ECO:0000313" key="2">
    <source>
        <dbReference type="EMBL" id="ALA57614.1"/>
    </source>
</evidence>
<dbReference type="AlphaFoldDB" id="A0A0K2G9S6"/>
<dbReference type="EMBL" id="CP011801">
    <property type="protein sequence ID" value="ALA57614.1"/>
    <property type="molecule type" value="Genomic_DNA"/>
</dbReference>
<evidence type="ECO:0000313" key="3">
    <source>
        <dbReference type="Proteomes" id="UP000069205"/>
    </source>
</evidence>
<name>A0A0K2G9S6_NITMO</name>
<dbReference type="PANTHER" id="PTHR35519:SF2">
    <property type="entry name" value="PH DOMAIN PROTEIN"/>
    <property type="match status" value="1"/>
</dbReference>
<gene>
    <name evidence="2" type="ORF">NITMOv2_1185</name>
</gene>
<keyword evidence="1" id="KW-0472">Membrane</keyword>
<keyword evidence="3" id="KW-1185">Reference proteome</keyword>
<dbReference type="Proteomes" id="UP000069205">
    <property type="component" value="Chromosome"/>
</dbReference>
<feature type="transmembrane region" description="Helical" evidence="1">
    <location>
        <begin position="136"/>
        <end position="168"/>
    </location>
</feature>
<keyword evidence="1" id="KW-0812">Transmembrane</keyword>
<dbReference type="InterPro" id="IPR025187">
    <property type="entry name" value="DUF4112"/>
</dbReference>
<reference evidence="2 3" key="1">
    <citation type="journal article" date="2015" name="Proc. Natl. Acad. Sci. U.S.A.">
        <title>Expanded metabolic versatility of ubiquitous nitrite-oxidizing bacteria from the genus Nitrospira.</title>
        <authorList>
            <person name="Koch H."/>
            <person name="Lucker S."/>
            <person name="Albertsen M."/>
            <person name="Kitzinger K."/>
            <person name="Herbold C."/>
            <person name="Spieck E."/>
            <person name="Nielsen P.H."/>
            <person name="Wagner M."/>
            <person name="Daims H."/>
        </authorList>
    </citation>
    <scope>NUCLEOTIDE SEQUENCE [LARGE SCALE GENOMIC DNA]</scope>
    <source>
        <strain evidence="2 3">NSP M-1</strain>
    </source>
</reference>
<protein>
    <recommendedName>
        <fullName evidence="4">DUF4112 domain-containing protein</fullName>
    </recommendedName>
</protein>
<evidence type="ECO:0008006" key="4">
    <source>
        <dbReference type="Google" id="ProtNLM"/>
    </source>
</evidence>